<dbReference type="SMART" id="SM00025">
    <property type="entry name" value="Pumilio"/>
    <property type="match status" value="5"/>
</dbReference>
<evidence type="ECO:0000256" key="5">
    <source>
        <dbReference type="SAM" id="MobiDB-lite"/>
    </source>
</evidence>
<evidence type="ECO:0000256" key="3">
    <source>
        <dbReference type="ARBA" id="ARBA00022884"/>
    </source>
</evidence>
<feature type="compositionally biased region" description="Basic residues" evidence="5">
    <location>
        <begin position="42"/>
        <end position="51"/>
    </location>
</feature>
<dbReference type="PANTHER" id="PTHR13389:SF0">
    <property type="entry name" value="PUMILIO HOMOLOG 3"/>
    <property type="match status" value="1"/>
</dbReference>
<dbReference type="AlphaFoldDB" id="A0ABC8V2F5"/>
<comment type="caution">
    <text evidence="7">The sequence shown here is derived from an EMBL/GenBank/DDBJ whole genome shotgun (WGS) entry which is preliminary data.</text>
</comment>
<dbReference type="InterPro" id="IPR016024">
    <property type="entry name" value="ARM-type_fold"/>
</dbReference>
<name>A0ABC8V2F5_9AQUA</name>
<dbReference type="EMBL" id="CAUOFW020010013">
    <property type="protein sequence ID" value="CAK9187510.1"/>
    <property type="molecule type" value="Genomic_DNA"/>
</dbReference>
<dbReference type="InterPro" id="IPR012959">
    <property type="entry name" value="CPL_dom"/>
</dbReference>
<reference evidence="7 8" key="1">
    <citation type="submission" date="2024-02" db="EMBL/GenBank/DDBJ databases">
        <authorList>
            <person name="Vignale AGUSTIN F."/>
            <person name="Sosa J E."/>
            <person name="Modenutti C."/>
        </authorList>
    </citation>
    <scope>NUCLEOTIDE SEQUENCE [LARGE SCALE GENOMIC DNA]</scope>
</reference>
<feature type="repeat" description="Pumilio" evidence="4">
    <location>
        <begin position="202"/>
        <end position="238"/>
    </location>
</feature>
<evidence type="ECO:0000313" key="8">
    <source>
        <dbReference type="Proteomes" id="UP001642360"/>
    </source>
</evidence>
<evidence type="ECO:0000259" key="6">
    <source>
        <dbReference type="PROSITE" id="PS50303"/>
    </source>
</evidence>
<keyword evidence="2" id="KW-0810">Translation regulation</keyword>
<dbReference type="GO" id="GO:0006417">
    <property type="term" value="P:regulation of translation"/>
    <property type="evidence" value="ECO:0007669"/>
    <property type="project" value="UniProtKB-KW"/>
</dbReference>
<dbReference type="InterPro" id="IPR011989">
    <property type="entry name" value="ARM-like"/>
</dbReference>
<dbReference type="Pfam" id="PF08144">
    <property type="entry name" value="CPL"/>
    <property type="match status" value="1"/>
</dbReference>
<dbReference type="InterPro" id="IPR040059">
    <property type="entry name" value="PUM3"/>
</dbReference>
<feature type="repeat" description="Pumilio" evidence="4">
    <location>
        <begin position="166"/>
        <end position="201"/>
    </location>
</feature>
<dbReference type="GO" id="GO:0003723">
    <property type="term" value="F:RNA binding"/>
    <property type="evidence" value="ECO:0007669"/>
    <property type="project" value="UniProtKB-KW"/>
</dbReference>
<sequence>MAAKTKKGNESTKRKRIAAAEGEGERAKPKKLKLPSNPVNKGLKKPYKLSKHQHESKPKFQKSETDKAKVEQPSKKERRLHAKELAEARKKKRKRHYTLEQELASLWEKMRLRNITKENRSKLVSEALKKMQGKIPEIASSHVSSRVLQTCVKYCSQDERDVVYKELQPHFLTLACNTYAVHLLTKMLDNASKEQLAEFTSSLHGHVATLLRHMVGSLVIEHAYKLGNATQKQALLMELYSTELQLFKDLVTTKEGSLVDIISKLRLQKASVLRHMASVLQPILEKGILDHSIIHRAMIEYFSIADKSSAADVIQQLSGPIIVRMIGSKDGSRIGMLCIKHGSAKERKKIIKGLKDHIGNIARDRFGSMVLVCILSIVDDTKLITKVVLRQLETILMELILDKDGRRPLLQLLHPNCPRYFSPDDLASLSLSIPSLCTKGDSEIGSDLGKQTSSSEVGEAGEEDRSGTDEILAEPDSSEGPEESPHTIEGGKKDPFVRRQELLITSGLAKSLIDACGEKAGELLRSNFGKDVIYEIVTGGAGGILHPTLDQKLGTLYETIASLVAQPRSEAPVEEHLLEHFHSSRTIRKLVLDCPTFASTLWEKALEGKCEMWAQGHSAKVISAYWETSDSAVQELARDELQPLIERGILKLPETDKSAKAG</sequence>
<protein>
    <recommendedName>
        <fullName evidence="6">PUM-HD domain-containing protein</fullName>
    </recommendedName>
</protein>
<evidence type="ECO:0000256" key="4">
    <source>
        <dbReference type="PROSITE-ProRule" id="PRU00317"/>
    </source>
</evidence>
<dbReference type="PROSITE" id="PS50303">
    <property type="entry name" value="PUM_HD"/>
    <property type="match status" value="1"/>
</dbReference>
<evidence type="ECO:0000256" key="1">
    <source>
        <dbReference type="ARBA" id="ARBA00022737"/>
    </source>
</evidence>
<dbReference type="InterPro" id="IPR001313">
    <property type="entry name" value="Pumilio_RNA-bd_rpt"/>
</dbReference>
<gene>
    <name evidence="7" type="ORF">ILEXP_LOCUS58068</name>
</gene>
<dbReference type="Pfam" id="PF22493">
    <property type="entry name" value="PUF_NOP9"/>
    <property type="match status" value="1"/>
</dbReference>
<feature type="compositionally biased region" description="Acidic residues" evidence="5">
    <location>
        <begin position="471"/>
        <end position="482"/>
    </location>
</feature>
<keyword evidence="1" id="KW-0677">Repeat</keyword>
<feature type="domain" description="PUM-HD" evidence="6">
    <location>
        <begin position="102"/>
        <end position="456"/>
    </location>
</feature>
<feature type="compositionally biased region" description="Basic and acidic residues" evidence="5">
    <location>
        <begin position="52"/>
        <end position="75"/>
    </location>
</feature>
<dbReference type="FunFam" id="1.25.10.10:FF:000818">
    <property type="entry name" value="Pumilio homolog 24"/>
    <property type="match status" value="1"/>
</dbReference>
<keyword evidence="8" id="KW-1185">Reference proteome</keyword>
<feature type="compositionally biased region" description="Basic and acidic residues" evidence="5">
    <location>
        <begin position="483"/>
        <end position="493"/>
    </location>
</feature>
<accession>A0ABC8V2F5</accession>
<dbReference type="PROSITE" id="PS50302">
    <property type="entry name" value="PUM"/>
    <property type="match status" value="3"/>
</dbReference>
<dbReference type="Gene3D" id="1.25.10.10">
    <property type="entry name" value="Leucine-rich Repeat Variant"/>
    <property type="match status" value="1"/>
</dbReference>
<evidence type="ECO:0000313" key="7">
    <source>
        <dbReference type="EMBL" id="CAK9187510.1"/>
    </source>
</evidence>
<dbReference type="InterPro" id="IPR033133">
    <property type="entry name" value="PUM-HD"/>
</dbReference>
<dbReference type="PANTHER" id="PTHR13389">
    <property type="entry name" value="PUMILIO HOMOLOG 3"/>
    <property type="match status" value="1"/>
</dbReference>
<evidence type="ECO:0000256" key="2">
    <source>
        <dbReference type="ARBA" id="ARBA00022845"/>
    </source>
</evidence>
<keyword evidence="3" id="KW-0694">RNA-binding</keyword>
<dbReference type="SUPFAM" id="SSF48371">
    <property type="entry name" value="ARM repeat"/>
    <property type="match status" value="1"/>
</dbReference>
<dbReference type="Proteomes" id="UP001642360">
    <property type="component" value="Unassembled WGS sequence"/>
</dbReference>
<feature type="repeat" description="Pumilio" evidence="4">
    <location>
        <begin position="130"/>
        <end position="165"/>
    </location>
</feature>
<organism evidence="7 8">
    <name type="scientific">Ilex paraguariensis</name>
    <name type="common">yerba mate</name>
    <dbReference type="NCBI Taxonomy" id="185542"/>
    <lineage>
        <taxon>Eukaryota</taxon>
        <taxon>Viridiplantae</taxon>
        <taxon>Streptophyta</taxon>
        <taxon>Embryophyta</taxon>
        <taxon>Tracheophyta</taxon>
        <taxon>Spermatophyta</taxon>
        <taxon>Magnoliopsida</taxon>
        <taxon>eudicotyledons</taxon>
        <taxon>Gunneridae</taxon>
        <taxon>Pentapetalae</taxon>
        <taxon>asterids</taxon>
        <taxon>campanulids</taxon>
        <taxon>Aquifoliales</taxon>
        <taxon>Aquifoliaceae</taxon>
        <taxon>Ilex</taxon>
    </lineage>
</organism>
<feature type="region of interest" description="Disordered" evidence="5">
    <location>
        <begin position="444"/>
        <end position="493"/>
    </location>
</feature>
<feature type="region of interest" description="Disordered" evidence="5">
    <location>
        <begin position="1"/>
        <end position="80"/>
    </location>
</feature>
<proteinExistence type="predicted"/>